<sequence length="328" mass="35564">MSAETVDRLRELGLLNAHAPTAFGGAQVDKAGERAIHEHIAHGDFNTWLVWAQHSGLVTQYAEHAKSGQPVGETGERVLRGEILTGTAISDVRHYPERYISATAVAGGWAIDGTVSWVSGWGVNEFLTVAAIDPATETRLLVLVDVTDTRVKAEKLPLVVATGSRTWRVTFDAVFVPESDVVTRGPISDWDTKDRNIISDVRAQAFGVARAIFDELRASSNPKAVAVQSAWEPRFAHYRASAYGLSDRAGADPKGPQYFEERLALKVETLRSLSEISRALVISRAGSGIVGTDTAQLHARSVLFLQIQSQNSESRAAQLEDIAALALR</sequence>
<dbReference type="InterPro" id="IPR037069">
    <property type="entry name" value="AcylCoA_DH/ox_N_sf"/>
</dbReference>
<dbReference type="AlphaFoldDB" id="A0A239J2G6"/>
<evidence type="ECO:0000259" key="1">
    <source>
        <dbReference type="Pfam" id="PF02771"/>
    </source>
</evidence>
<gene>
    <name evidence="2" type="ORF">SAMN05421642_10817</name>
</gene>
<dbReference type="SUPFAM" id="SSF56645">
    <property type="entry name" value="Acyl-CoA dehydrogenase NM domain-like"/>
    <property type="match status" value="1"/>
</dbReference>
<dbReference type="EMBL" id="FZOW01000008">
    <property type="protein sequence ID" value="SNT00000.1"/>
    <property type="molecule type" value="Genomic_DNA"/>
</dbReference>
<reference evidence="3" key="1">
    <citation type="submission" date="2017-06" db="EMBL/GenBank/DDBJ databases">
        <authorList>
            <person name="Varghese N."/>
            <person name="Submissions S."/>
        </authorList>
    </citation>
    <scope>NUCLEOTIDE SEQUENCE [LARGE SCALE GENOMIC DNA]</scope>
    <source>
        <strain evidence="3">JCM 23211</strain>
    </source>
</reference>
<feature type="domain" description="Acyl-CoA dehydrogenase/oxidase N-terminal" evidence="1">
    <location>
        <begin position="3"/>
        <end position="60"/>
    </location>
</feature>
<dbReference type="Proteomes" id="UP000198327">
    <property type="component" value="Unassembled WGS sequence"/>
</dbReference>
<evidence type="ECO:0000313" key="2">
    <source>
        <dbReference type="EMBL" id="SNT00000.1"/>
    </source>
</evidence>
<dbReference type="Gene3D" id="2.40.110.10">
    <property type="entry name" value="Butyryl-CoA Dehydrogenase, subunit A, domain 2"/>
    <property type="match status" value="1"/>
</dbReference>
<name>A0A239J2G6_9NOCA</name>
<accession>A0A239J2G6</accession>
<evidence type="ECO:0000313" key="3">
    <source>
        <dbReference type="Proteomes" id="UP000198327"/>
    </source>
</evidence>
<dbReference type="GO" id="GO:0003995">
    <property type="term" value="F:acyl-CoA dehydrogenase activity"/>
    <property type="evidence" value="ECO:0007669"/>
    <property type="project" value="TreeGrafter"/>
</dbReference>
<dbReference type="InterPro" id="IPR009100">
    <property type="entry name" value="AcylCoA_DH/oxidase_NM_dom_sf"/>
</dbReference>
<dbReference type="InterPro" id="IPR013786">
    <property type="entry name" value="AcylCoA_DH/ox_N"/>
</dbReference>
<dbReference type="InterPro" id="IPR046373">
    <property type="entry name" value="Acyl-CoA_Oxase/DH_mid-dom_sf"/>
</dbReference>
<keyword evidence="3" id="KW-1185">Reference proteome</keyword>
<protein>
    <submittedName>
        <fullName evidence="2">Acyl-CoA dehydrogenase</fullName>
    </submittedName>
</protein>
<dbReference type="GO" id="GO:0050660">
    <property type="term" value="F:flavin adenine dinucleotide binding"/>
    <property type="evidence" value="ECO:0007669"/>
    <property type="project" value="InterPro"/>
</dbReference>
<organism evidence="2 3">
    <name type="scientific">Rhodococcoides kyotonense</name>
    <dbReference type="NCBI Taxonomy" id="398843"/>
    <lineage>
        <taxon>Bacteria</taxon>
        <taxon>Bacillati</taxon>
        <taxon>Actinomycetota</taxon>
        <taxon>Actinomycetes</taxon>
        <taxon>Mycobacteriales</taxon>
        <taxon>Nocardiaceae</taxon>
        <taxon>Rhodococcoides</taxon>
    </lineage>
</organism>
<dbReference type="Gene3D" id="1.10.540.10">
    <property type="entry name" value="Acyl-CoA dehydrogenase/oxidase, N-terminal domain"/>
    <property type="match status" value="1"/>
</dbReference>
<dbReference type="Pfam" id="PF02771">
    <property type="entry name" value="Acyl-CoA_dh_N"/>
    <property type="match status" value="1"/>
</dbReference>
<dbReference type="PANTHER" id="PTHR43884">
    <property type="entry name" value="ACYL-COA DEHYDROGENASE"/>
    <property type="match status" value="1"/>
</dbReference>
<dbReference type="PANTHER" id="PTHR43884:SF12">
    <property type="entry name" value="ISOVALERYL-COA DEHYDROGENASE, MITOCHONDRIAL-RELATED"/>
    <property type="match status" value="1"/>
</dbReference>
<proteinExistence type="predicted"/>